<sequence>MTSPNSEAAFNYSTVARYAKTLAPPRRSPLAAYARSPRGQGCNPLTNDVSCFSVPCLRSVTLPSIRLARVCWQWHAVALSALWSSIKPEQVAIQYILSNALEVCRAWVSWSHSHLARGTLLLGIIASLSPSYARSKSVRKRGL</sequence>
<dbReference type="VEuPathDB" id="FungiDB:SCHCODRAFT_0254858"/>
<dbReference type="AlphaFoldDB" id="D8PN18"/>
<keyword evidence="2" id="KW-1185">Reference proteome</keyword>
<dbReference type="KEGG" id="scm:SCHCO_0254858"/>
<organism evidence="2">
    <name type="scientific">Schizophyllum commune (strain H4-8 / FGSC 9210)</name>
    <name type="common">Split gill fungus</name>
    <dbReference type="NCBI Taxonomy" id="578458"/>
    <lineage>
        <taxon>Eukaryota</taxon>
        <taxon>Fungi</taxon>
        <taxon>Dikarya</taxon>
        <taxon>Basidiomycota</taxon>
        <taxon>Agaricomycotina</taxon>
        <taxon>Agaricomycetes</taxon>
        <taxon>Agaricomycetidae</taxon>
        <taxon>Agaricales</taxon>
        <taxon>Schizophyllaceae</taxon>
        <taxon>Schizophyllum</taxon>
    </lineage>
</organism>
<dbReference type="Proteomes" id="UP000007431">
    <property type="component" value="Unassembled WGS sequence"/>
</dbReference>
<reference evidence="1 2" key="1">
    <citation type="journal article" date="2010" name="Nat. Biotechnol.">
        <title>Genome sequence of the model mushroom Schizophyllum commune.</title>
        <authorList>
            <person name="Ohm R.A."/>
            <person name="de Jong J.F."/>
            <person name="Lugones L.G."/>
            <person name="Aerts A."/>
            <person name="Kothe E."/>
            <person name="Stajich J.E."/>
            <person name="de Vries R.P."/>
            <person name="Record E."/>
            <person name="Levasseur A."/>
            <person name="Baker S.E."/>
            <person name="Bartholomew K.A."/>
            <person name="Coutinho P.M."/>
            <person name="Erdmann S."/>
            <person name="Fowler T.J."/>
            <person name="Gathman A.C."/>
            <person name="Lombard V."/>
            <person name="Henrissat B."/>
            <person name="Knabe N."/>
            <person name="Kuees U."/>
            <person name="Lilly W.W."/>
            <person name="Lindquist E."/>
            <person name="Lucas S."/>
            <person name="Magnuson J.K."/>
            <person name="Piumi F."/>
            <person name="Raudaskoski M."/>
            <person name="Salamov A."/>
            <person name="Schmutz J."/>
            <person name="Schwarze F.W.M.R."/>
            <person name="vanKuyk P.A."/>
            <person name="Horton J.S."/>
            <person name="Grigoriev I.V."/>
            <person name="Woesten H.A.B."/>
        </authorList>
    </citation>
    <scope>NUCLEOTIDE SEQUENCE [LARGE SCALE GENOMIC DNA]</scope>
    <source>
        <strain evidence="2">H4-8 / FGSC 9210</strain>
    </source>
</reference>
<accession>D8PN18</accession>
<dbReference type="GeneID" id="9595085"/>
<evidence type="ECO:0000313" key="2">
    <source>
        <dbReference type="Proteomes" id="UP000007431"/>
    </source>
</evidence>
<name>D8PN18_SCHCM</name>
<dbReference type="EMBL" id="GL377302">
    <property type="protein sequence ID" value="EFJ02864.1"/>
    <property type="molecule type" value="Genomic_DNA"/>
</dbReference>
<dbReference type="InParanoid" id="D8PN18"/>
<gene>
    <name evidence="1" type="ORF">SCHCODRAFT_254858</name>
</gene>
<evidence type="ECO:0000313" key="1">
    <source>
        <dbReference type="EMBL" id="EFJ02864.1"/>
    </source>
</evidence>
<protein>
    <submittedName>
        <fullName evidence="1">Uncharacterized protein</fullName>
    </submittedName>
</protein>
<dbReference type="HOGENOM" id="CLU_1807314_0_0_1"/>
<proteinExistence type="predicted"/>
<dbReference type="RefSeq" id="XP_003037766.1">
    <property type="nucleotide sequence ID" value="XM_003037720.1"/>
</dbReference>